<dbReference type="AlphaFoldDB" id="A0A7C9F181"/>
<protein>
    <submittedName>
        <fullName evidence="1">Uncharacterized protein</fullName>
    </submittedName>
</protein>
<name>A0A7C9F181_OPUST</name>
<reference evidence="1" key="1">
    <citation type="journal article" date="2013" name="J. Plant Res.">
        <title>Effect of fungi and light on seed germination of three Opuntia species from semiarid lands of central Mexico.</title>
        <authorList>
            <person name="Delgado-Sanchez P."/>
            <person name="Jimenez-Bremont J.F."/>
            <person name="Guerrero-Gonzalez Mde L."/>
            <person name="Flores J."/>
        </authorList>
    </citation>
    <scope>NUCLEOTIDE SEQUENCE</scope>
    <source>
        <tissue evidence="1">Cladode</tissue>
    </source>
</reference>
<organism evidence="1">
    <name type="scientific">Opuntia streptacantha</name>
    <name type="common">Prickly pear cactus</name>
    <name type="synonym">Opuntia cardona</name>
    <dbReference type="NCBI Taxonomy" id="393608"/>
    <lineage>
        <taxon>Eukaryota</taxon>
        <taxon>Viridiplantae</taxon>
        <taxon>Streptophyta</taxon>
        <taxon>Embryophyta</taxon>
        <taxon>Tracheophyta</taxon>
        <taxon>Spermatophyta</taxon>
        <taxon>Magnoliopsida</taxon>
        <taxon>eudicotyledons</taxon>
        <taxon>Gunneridae</taxon>
        <taxon>Pentapetalae</taxon>
        <taxon>Caryophyllales</taxon>
        <taxon>Cactineae</taxon>
        <taxon>Cactaceae</taxon>
        <taxon>Opuntioideae</taxon>
        <taxon>Opuntia</taxon>
    </lineage>
</organism>
<sequence>MGFLLSQHQMKMIHLMRFCSRSLFICFSNLSTLGRKAKLSIKLHFVKHVLKQLLYCSQICCPIQRRIQSTFHNCYGFYAGAQLTFVLLMPWKLVYLCGLG</sequence>
<accession>A0A7C9F181</accession>
<proteinExistence type="predicted"/>
<evidence type="ECO:0000313" key="1">
    <source>
        <dbReference type="EMBL" id="MBA4670804.1"/>
    </source>
</evidence>
<dbReference type="EMBL" id="GISG01248795">
    <property type="protein sequence ID" value="MBA4670804.1"/>
    <property type="molecule type" value="Transcribed_RNA"/>
</dbReference>
<reference evidence="1" key="2">
    <citation type="submission" date="2020-07" db="EMBL/GenBank/DDBJ databases">
        <authorList>
            <person name="Vera ALvarez R."/>
            <person name="Arias-Moreno D.M."/>
            <person name="Jimenez-Jacinto V."/>
            <person name="Jimenez-Bremont J.F."/>
            <person name="Swaminathan K."/>
            <person name="Moose S.P."/>
            <person name="Guerrero-Gonzalez M.L."/>
            <person name="Marino-Ramirez L."/>
            <person name="Landsman D."/>
            <person name="Rodriguez-Kessler M."/>
            <person name="Delgado-Sanchez P."/>
        </authorList>
    </citation>
    <scope>NUCLEOTIDE SEQUENCE</scope>
    <source>
        <tissue evidence="1">Cladode</tissue>
    </source>
</reference>